<organism evidence="5 6">
    <name type="scientific">Lentithecium fluviatile CBS 122367</name>
    <dbReference type="NCBI Taxonomy" id="1168545"/>
    <lineage>
        <taxon>Eukaryota</taxon>
        <taxon>Fungi</taxon>
        <taxon>Dikarya</taxon>
        <taxon>Ascomycota</taxon>
        <taxon>Pezizomycotina</taxon>
        <taxon>Dothideomycetes</taxon>
        <taxon>Pleosporomycetidae</taxon>
        <taxon>Pleosporales</taxon>
        <taxon>Massarineae</taxon>
        <taxon>Lentitheciaceae</taxon>
        <taxon>Lentithecium</taxon>
    </lineage>
</organism>
<dbReference type="Gene3D" id="3.40.50.1820">
    <property type="entry name" value="alpha/beta hydrolase"/>
    <property type="match status" value="1"/>
</dbReference>
<dbReference type="SUPFAM" id="SSF53474">
    <property type="entry name" value="alpha/beta-Hydrolases"/>
    <property type="match status" value="1"/>
</dbReference>
<dbReference type="InterPro" id="IPR050309">
    <property type="entry name" value="Type-B_Carboxylest/Lipase"/>
</dbReference>
<evidence type="ECO:0000256" key="2">
    <source>
        <dbReference type="ARBA" id="ARBA00022801"/>
    </source>
</evidence>
<dbReference type="EMBL" id="MU005613">
    <property type="protein sequence ID" value="KAF2678234.1"/>
    <property type="molecule type" value="Genomic_DNA"/>
</dbReference>
<dbReference type="PANTHER" id="PTHR11559">
    <property type="entry name" value="CARBOXYLESTERASE"/>
    <property type="match status" value="1"/>
</dbReference>
<dbReference type="AlphaFoldDB" id="A0A6G1IJ15"/>
<dbReference type="InterPro" id="IPR029058">
    <property type="entry name" value="AB_hydrolase_fold"/>
</dbReference>
<dbReference type="InterPro" id="IPR019819">
    <property type="entry name" value="Carboxylesterase_B_CS"/>
</dbReference>
<dbReference type="EC" id="3.1.1.-" evidence="3"/>
<feature type="domain" description="Carboxylesterase type B" evidence="4">
    <location>
        <begin position="34"/>
        <end position="367"/>
    </location>
</feature>
<dbReference type="PROSITE" id="PS00941">
    <property type="entry name" value="CARBOXYLESTERASE_B_2"/>
    <property type="match status" value="1"/>
</dbReference>
<evidence type="ECO:0000313" key="6">
    <source>
        <dbReference type="Proteomes" id="UP000799291"/>
    </source>
</evidence>
<keyword evidence="2 3" id="KW-0378">Hydrolase</keyword>
<accession>A0A6G1IJ15</accession>
<dbReference type="PROSITE" id="PS00122">
    <property type="entry name" value="CARBOXYLESTERASE_B_1"/>
    <property type="match status" value="1"/>
</dbReference>
<keyword evidence="3" id="KW-0732">Signal</keyword>
<reference evidence="5" key="1">
    <citation type="journal article" date="2020" name="Stud. Mycol.">
        <title>101 Dothideomycetes genomes: a test case for predicting lifestyles and emergence of pathogens.</title>
        <authorList>
            <person name="Haridas S."/>
            <person name="Albert R."/>
            <person name="Binder M."/>
            <person name="Bloem J."/>
            <person name="Labutti K."/>
            <person name="Salamov A."/>
            <person name="Andreopoulos B."/>
            <person name="Baker S."/>
            <person name="Barry K."/>
            <person name="Bills G."/>
            <person name="Bluhm B."/>
            <person name="Cannon C."/>
            <person name="Castanera R."/>
            <person name="Culley D."/>
            <person name="Daum C."/>
            <person name="Ezra D."/>
            <person name="Gonzalez J."/>
            <person name="Henrissat B."/>
            <person name="Kuo A."/>
            <person name="Liang C."/>
            <person name="Lipzen A."/>
            <person name="Lutzoni F."/>
            <person name="Magnuson J."/>
            <person name="Mondo S."/>
            <person name="Nolan M."/>
            <person name="Ohm R."/>
            <person name="Pangilinan J."/>
            <person name="Park H.-J."/>
            <person name="Ramirez L."/>
            <person name="Alfaro M."/>
            <person name="Sun H."/>
            <person name="Tritt A."/>
            <person name="Yoshinaga Y."/>
            <person name="Zwiers L.-H."/>
            <person name="Turgeon B."/>
            <person name="Goodwin S."/>
            <person name="Spatafora J."/>
            <person name="Crous P."/>
            <person name="Grigoriev I."/>
        </authorList>
    </citation>
    <scope>NUCLEOTIDE SEQUENCE</scope>
    <source>
        <strain evidence="5">CBS 122367</strain>
    </source>
</reference>
<evidence type="ECO:0000256" key="3">
    <source>
        <dbReference type="RuleBase" id="RU361235"/>
    </source>
</evidence>
<proteinExistence type="inferred from homology"/>
<dbReference type="InterPro" id="IPR019826">
    <property type="entry name" value="Carboxylesterase_B_AS"/>
</dbReference>
<protein>
    <recommendedName>
        <fullName evidence="3">Carboxylic ester hydrolase</fullName>
        <ecNumber evidence="3">3.1.1.-</ecNumber>
    </recommendedName>
</protein>
<evidence type="ECO:0000256" key="1">
    <source>
        <dbReference type="ARBA" id="ARBA00005964"/>
    </source>
</evidence>
<sequence length="517" mass="55342">MKLAQLLSIPLAATITAIFAQPTTGNNTTSPHLTVCTSTGTYTGHISPSHPKTLQFLSIPYAQPPIQSHRFLPPLPLPLSTTHHNATTLPPSCPQYTSAIPSLLSTYFAAGLLSPTRHISEDCLYLSIWTPSHTTPASNLPVLVFLPGGGFQTGGINVPYQLPESWIARSQSHIVVSINYRLDIFGFPNAAGLREQNLGLLDQRAALEWVRENVRAFGGDAGKIVLWGQSAGGMATDALAHAFWEDPIARGLFLQSGTVFSGVAVEDGTGANFSFVAKGVGCDGTGDAIAELDCMRWVPSETITNFIGQYADSGAVPALSFLPVVDERLVFSDYAARAASGKVARLPTILSTTANEGSSLVPFPASNPSAGFPQSVILAVTLFGFVCPTYNSTVERNEFDIPVYRYQYAGTFPNTNPFNWTGAYHGSDIPLIFGTYGVVKDLGNTTELEVETSWAMQDHILAFTKDPYHGPQEIGWNPMSEGGKLVRFGAGGKAVQYVDAIEVDGVCQGIGEYDAFP</sequence>
<name>A0A6G1IJ15_9PLEO</name>
<feature type="chain" id="PRO_5026371631" description="Carboxylic ester hydrolase" evidence="3">
    <location>
        <begin position="26"/>
        <end position="517"/>
    </location>
</feature>
<dbReference type="Proteomes" id="UP000799291">
    <property type="component" value="Unassembled WGS sequence"/>
</dbReference>
<dbReference type="InterPro" id="IPR002018">
    <property type="entry name" value="CarbesteraseB"/>
</dbReference>
<comment type="similarity">
    <text evidence="1 3">Belongs to the type-B carboxylesterase/lipase family.</text>
</comment>
<evidence type="ECO:0000259" key="4">
    <source>
        <dbReference type="Pfam" id="PF00135"/>
    </source>
</evidence>
<dbReference type="Pfam" id="PF00135">
    <property type="entry name" value="COesterase"/>
    <property type="match status" value="1"/>
</dbReference>
<feature type="signal peptide" evidence="3">
    <location>
        <begin position="1"/>
        <end position="25"/>
    </location>
</feature>
<evidence type="ECO:0000313" key="5">
    <source>
        <dbReference type="EMBL" id="KAF2678234.1"/>
    </source>
</evidence>
<dbReference type="OrthoDB" id="408631at2759"/>
<dbReference type="GO" id="GO:0016787">
    <property type="term" value="F:hydrolase activity"/>
    <property type="evidence" value="ECO:0007669"/>
    <property type="project" value="UniProtKB-KW"/>
</dbReference>
<keyword evidence="6" id="KW-1185">Reference proteome</keyword>
<gene>
    <name evidence="5" type="ORF">K458DRAFT_491297</name>
</gene>